<dbReference type="GO" id="GO:0000723">
    <property type="term" value="P:telomere maintenance"/>
    <property type="evidence" value="ECO:0007669"/>
    <property type="project" value="InterPro"/>
</dbReference>
<dbReference type="Gene3D" id="3.40.50.300">
    <property type="entry name" value="P-loop containing nucleotide triphosphate hydrolases"/>
    <property type="match status" value="1"/>
</dbReference>
<dbReference type="GO" id="GO:0005524">
    <property type="term" value="F:ATP binding"/>
    <property type="evidence" value="ECO:0007669"/>
    <property type="project" value="UniProtKB-KW"/>
</dbReference>
<sequence length="1500" mass="173357">MPSVFSTIGYIVEAETTTLNSSDNSTFTKGIIACNRPEKNDPIFVNFISFNLPINNNCVYLINGKFVNNVTDQRKSNKNTQELQFNVMMAYQIKIIANNTPEQEIFMSFQCTVLSVPIVEGNNIQFKTQVIEFNGKNQTEIPITCICPIHNLRLSNKVNKLQKGNKLDTIGNLIKNEDEIIVTVTYIVYANNMNSLSSFDKKDTMTKLPWLDPSKVTSEDPSQDVNSDFFNSINNYKYGKVDQADKVEGIIKLSDDDDNNSKAAIIPNILIPWRPFKRLNDLHKTFQQTILNQFPCLPCSNCGYLLYPDKAKWIQYSEELSYQFEIAFPRSKLPLHPYPPARIAVCSICKSNPNQIFPSYLIPIPPEIQAIPLSKRKYLSPIYLHSSIGRTPGVIPFNQYRSIVGTMNYSKNIRSFTLYSGMLGAFLESSDIINNNNHWFHPTLIQGSNWLKDNNPYLKSFNMHLENQEQNINLPFPIATHFKEENIPIIRSGEIVILSNDFDVEIHDEDAHFSRLMAGFARTDNNLSLPISLNDPNLKALLFPDLYPDDPRFRLHHIWPAWSYLQLEKYRNHQNNQRIFCQNQISQLHDPPHASDLIQKSLYNNKLIVNEQITITLPTFIRTGDSYFHEKEHHVNAMINNYGLPQLFIALTMSENKWKHLKNILLRTDNHDTLPTNRPFHCTHHFIHHLRSMKNNLWKDPELTNWGKILHFFEHIEFQNRGAAHIHGCLWATKSINNMIKDNVIRADLPDSEKESELYKLVKTHQIHTCDLRCGEPAAPGEVCKKGFLRPYSEYTYEDPNSLRFIYKCTKEQDRWIVPYHAPILFIWNAHMNLQYVTTRGFARYMTKYIAKREPTHIFNIQEDDKYRQHIQGRRLGTMELMFLILGETICNSSVKVQYLVTDPPSTRQKSVLPISLLKVSNETPFYPDSIEKYFNRPENEEFDLLLYQEYFESYNIFPSKLTTSREVYHDKLGNYVVKRRTKIITRIQHLRLIDVYHNECILYKKKHQEEINNFNDQFIELTHAFLENLMGLTNTQFKEIIGNQLTKMKIIPPIIPLNTMLSLSKDQYQYVNRIVRTLGPNDGKYYPYFLITGSAGTGKSFLTHILLKKFEKRGLSYLVLAPTSVAAQNIGGFTIHSALKIHATKGGFQTLAFNDKILKENLKKLKILIIDEISMVSSELFDYLSNMFSKLHSNSLPFGGISVIVLGNLFQLPPVSGNYVFQSPVWKLFYPLFLREAKRQAEDPQYYSLLEEARFGNITESTYNILYQKFQDSSNNLSLENVLNTTHIVGYRETAEQINTQICNTLPVENDKFLISYSKDLINGKEQDHESSEYLMKYKTNLPSVVRLQIGCRVMFLNNKYIKKQICNGTIGIVTDINKEKETVRVAFCVNRGIASIEVGLEPAYFNINGMPACRIQFPLQNAFALTVHKTQSITLPQTSLYLDNQMFAKGQAYVALSRCKSWNDVKILSLQPDVFSVDQKVKIEYARLEKISSNRLPV</sequence>
<keyword evidence="1" id="KW-0233">DNA recombination</keyword>
<dbReference type="GO" id="GO:0006310">
    <property type="term" value="P:DNA recombination"/>
    <property type="evidence" value="ECO:0007669"/>
    <property type="project" value="UniProtKB-KW"/>
</dbReference>
<feature type="domain" description="DNA helicase Pif1-like DEAD-box helicase" evidence="2">
    <location>
        <begin position="1064"/>
        <end position="1244"/>
    </location>
</feature>
<comment type="catalytic activity">
    <reaction evidence="1">
        <text>ATP + H2O = ADP + phosphate + H(+)</text>
        <dbReference type="Rhea" id="RHEA:13065"/>
        <dbReference type="ChEBI" id="CHEBI:15377"/>
        <dbReference type="ChEBI" id="CHEBI:15378"/>
        <dbReference type="ChEBI" id="CHEBI:30616"/>
        <dbReference type="ChEBI" id="CHEBI:43474"/>
        <dbReference type="ChEBI" id="CHEBI:456216"/>
        <dbReference type="EC" id="5.6.2.3"/>
    </reaction>
</comment>
<dbReference type="CDD" id="cd18809">
    <property type="entry name" value="SF1_C_RecD"/>
    <property type="match status" value="1"/>
</dbReference>
<keyword evidence="5" id="KW-1185">Reference proteome</keyword>
<dbReference type="Pfam" id="PF05970">
    <property type="entry name" value="PIF1"/>
    <property type="match status" value="1"/>
</dbReference>
<evidence type="ECO:0000313" key="5">
    <source>
        <dbReference type="Proteomes" id="UP000247702"/>
    </source>
</evidence>
<dbReference type="GO" id="GO:0006281">
    <property type="term" value="P:DNA repair"/>
    <property type="evidence" value="ECO:0007669"/>
    <property type="project" value="UniProtKB-KW"/>
</dbReference>
<dbReference type="InterPro" id="IPR025476">
    <property type="entry name" value="Helitron_helicase-like"/>
</dbReference>
<dbReference type="EC" id="5.6.2.3" evidence="1"/>
<dbReference type="InterPro" id="IPR051055">
    <property type="entry name" value="PIF1_helicase"/>
</dbReference>
<dbReference type="Pfam" id="PF14214">
    <property type="entry name" value="Helitron_like_N"/>
    <property type="match status" value="1"/>
</dbReference>
<reference evidence="4 5" key="1">
    <citation type="submission" date="2017-11" db="EMBL/GenBank/DDBJ databases">
        <title>The genome of Rhizophagus clarus HR1 reveals common genetic basis of auxotrophy among arbuscular mycorrhizal fungi.</title>
        <authorList>
            <person name="Kobayashi Y."/>
        </authorList>
    </citation>
    <scope>NUCLEOTIDE SEQUENCE [LARGE SCALE GENOMIC DNA]</scope>
    <source>
        <strain evidence="4 5">HR1</strain>
    </source>
</reference>
<dbReference type="Proteomes" id="UP000247702">
    <property type="component" value="Unassembled WGS sequence"/>
</dbReference>
<dbReference type="GO" id="GO:0043139">
    <property type="term" value="F:5'-3' DNA helicase activity"/>
    <property type="evidence" value="ECO:0007669"/>
    <property type="project" value="UniProtKB-EC"/>
</dbReference>
<dbReference type="InterPro" id="IPR010285">
    <property type="entry name" value="DNA_helicase_pif1-like_DEAD"/>
</dbReference>
<proteinExistence type="inferred from homology"/>
<keyword evidence="1" id="KW-0234">DNA repair</keyword>
<comment type="caution">
    <text evidence="4">The sequence shown here is derived from an EMBL/GenBank/DDBJ whole genome shotgun (WGS) entry which is preliminary data.</text>
</comment>
<protein>
    <recommendedName>
        <fullName evidence="1">ATP-dependent DNA helicase</fullName>
        <ecNumber evidence="1">5.6.2.3</ecNumber>
    </recommendedName>
</protein>
<keyword evidence="1" id="KW-0378">Hydrolase</keyword>
<dbReference type="SUPFAM" id="SSF52540">
    <property type="entry name" value="P-loop containing nucleoside triphosphate hydrolases"/>
    <property type="match status" value="2"/>
</dbReference>
<evidence type="ECO:0000259" key="3">
    <source>
        <dbReference type="Pfam" id="PF14214"/>
    </source>
</evidence>
<comment type="similarity">
    <text evidence="1">Belongs to the helicase family.</text>
</comment>
<dbReference type="STRING" id="94130.A0A2Z6QQE2"/>
<keyword evidence="1" id="KW-0067">ATP-binding</keyword>
<feature type="domain" description="Helitron helicase-like" evidence="3">
    <location>
        <begin position="610"/>
        <end position="728"/>
    </location>
</feature>
<evidence type="ECO:0000256" key="1">
    <source>
        <dbReference type="RuleBase" id="RU363044"/>
    </source>
</evidence>
<keyword evidence="1" id="KW-0227">DNA damage</keyword>
<dbReference type="InterPro" id="IPR027417">
    <property type="entry name" value="P-loop_NTPase"/>
</dbReference>
<keyword evidence="1" id="KW-0347">Helicase</keyword>
<gene>
    <name evidence="4" type="ORF">RclHR1_13400002</name>
</gene>
<comment type="cofactor">
    <cofactor evidence="1">
        <name>Mg(2+)</name>
        <dbReference type="ChEBI" id="CHEBI:18420"/>
    </cofactor>
</comment>
<dbReference type="PANTHER" id="PTHR47642">
    <property type="entry name" value="ATP-DEPENDENT DNA HELICASE"/>
    <property type="match status" value="1"/>
</dbReference>
<dbReference type="PANTHER" id="PTHR47642:SF6">
    <property type="entry name" value="ATP-DEPENDENT DNA HELICASE"/>
    <property type="match status" value="1"/>
</dbReference>
<organism evidence="4 5">
    <name type="scientific">Rhizophagus clarus</name>
    <dbReference type="NCBI Taxonomy" id="94130"/>
    <lineage>
        <taxon>Eukaryota</taxon>
        <taxon>Fungi</taxon>
        <taxon>Fungi incertae sedis</taxon>
        <taxon>Mucoromycota</taxon>
        <taxon>Glomeromycotina</taxon>
        <taxon>Glomeromycetes</taxon>
        <taxon>Glomerales</taxon>
        <taxon>Glomeraceae</taxon>
        <taxon>Rhizophagus</taxon>
    </lineage>
</organism>
<accession>A0A2Z6QQE2</accession>
<name>A0A2Z6QQE2_9GLOM</name>
<dbReference type="EMBL" id="BEXD01000381">
    <property type="protein sequence ID" value="GBB86961.1"/>
    <property type="molecule type" value="Genomic_DNA"/>
</dbReference>
<evidence type="ECO:0000313" key="4">
    <source>
        <dbReference type="EMBL" id="GBB86961.1"/>
    </source>
</evidence>
<dbReference type="GO" id="GO:0016887">
    <property type="term" value="F:ATP hydrolysis activity"/>
    <property type="evidence" value="ECO:0007669"/>
    <property type="project" value="RHEA"/>
</dbReference>
<dbReference type="Gene3D" id="2.30.30.940">
    <property type="match status" value="1"/>
</dbReference>
<evidence type="ECO:0000259" key="2">
    <source>
        <dbReference type="Pfam" id="PF05970"/>
    </source>
</evidence>
<keyword evidence="1" id="KW-0547">Nucleotide-binding</keyword>